<dbReference type="InterPro" id="IPR045584">
    <property type="entry name" value="Pilin-like"/>
</dbReference>
<reference evidence="3 4" key="1">
    <citation type="journal article" date="2020" name="Front. Microbiol.">
        <title>Genetic Organization of the aprX-lipA2 Operon Affects the Proteolytic Potential of Pseudomonas Species in Milk.</title>
        <authorList>
            <person name="Maier C."/>
            <person name="Huptas C."/>
            <person name="von Neubeck M."/>
            <person name="Scherer S."/>
            <person name="Wenning M."/>
            <person name="Lucking G."/>
        </authorList>
    </citation>
    <scope>NUCLEOTIDE SEQUENCE [LARGE SCALE GENOMIC DNA]</scope>
    <source>
        <strain evidence="3 4">DSM 16272</strain>
    </source>
</reference>
<dbReference type="InterPro" id="IPR014911">
    <property type="entry name" value="PilS_N"/>
</dbReference>
<organism evidence="3 4">
    <name type="scientific">Pseudomonas veronii</name>
    <dbReference type="NCBI Taxonomy" id="76761"/>
    <lineage>
        <taxon>Bacteria</taxon>
        <taxon>Pseudomonadati</taxon>
        <taxon>Pseudomonadota</taxon>
        <taxon>Gammaproteobacteria</taxon>
        <taxon>Pseudomonadales</taxon>
        <taxon>Pseudomonadaceae</taxon>
        <taxon>Pseudomonas</taxon>
    </lineage>
</organism>
<gene>
    <name evidence="3" type="ORF">HBO38_23155</name>
</gene>
<dbReference type="AlphaFoldDB" id="A0A7Y1A917"/>
<keyword evidence="1" id="KW-1133">Transmembrane helix</keyword>
<evidence type="ECO:0000256" key="1">
    <source>
        <dbReference type="SAM" id="Phobius"/>
    </source>
</evidence>
<keyword evidence="1" id="KW-0472">Membrane</keyword>
<dbReference type="Pfam" id="PF08805">
    <property type="entry name" value="PilS"/>
    <property type="match status" value="1"/>
</dbReference>
<dbReference type="Gene3D" id="3.30.1690.10">
    <property type="entry name" value="TcpA-like pilin"/>
    <property type="match status" value="1"/>
</dbReference>
<proteinExistence type="predicted"/>
<protein>
    <recommendedName>
        <fullName evidence="2">Type 4 secretion system PilS N-terminal domain-containing protein</fullName>
    </recommendedName>
</protein>
<keyword evidence="1" id="KW-0812">Transmembrane</keyword>
<name>A0A7Y1A917_PSEVE</name>
<feature type="transmembrane region" description="Helical" evidence="1">
    <location>
        <begin position="12"/>
        <end position="35"/>
    </location>
</feature>
<dbReference type="RefSeq" id="WP_082461735.1">
    <property type="nucleotide sequence ID" value="NZ_JAAQWG010000038.1"/>
</dbReference>
<evidence type="ECO:0000313" key="3">
    <source>
        <dbReference type="EMBL" id="NMY11307.1"/>
    </source>
</evidence>
<evidence type="ECO:0000313" key="4">
    <source>
        <dbReference type="Proteomes" id="UP000537729"/>
    </source>
</evidence>
<dbReference type="Proteomes" id="UP000537729">
    <property type="component" value="Unassembled WGS sequence"/>
</dbReference>
<comment type="caution">
    <text evidence="3">The sequence shown here is derived from an EMBL/GenBank/DDBJ whole genome shotgun (WGS) entry which is preliminary data.</text>
</comment>
<feature type="domain" description="Type 4 secretion system PilS N-terminal" evidence="2">
    <location>
        <begin position="42"/>
        <end position="166"/>
    </location>
</feature>
<dbReference type="SUPFAM" id="SSF54523">
    <property type="entry name" value="Pili subunits"/>
    <property type="match status" value="1"/>
</dbReference>
<accession>A0A7Y1A917</accession>
<sequence length="179" mass="18833">MKLKHSSKNNGLTLIEALIWFAIFAAVVAGIFALYSNARNASNSSTVNKELSTIFSQTEQLFASEDTKDLDKALALKMGVFPKSVKVSSSGVISNVFGGTIEITGQTPSGFTVTYTGVPSGEVCSNIVRAQKAVGWDTVEGKALATYDSTYSISQVGSVCGDNGGEVTDLVFIRLGSNT</sequence>
<evidence type="ECO:0000259" key="2">
    <source>
        <dbReference type="Pfam" id="PF08805"/>
    </source>
</evidence>
<dbReference type="EMBL" id="JAAQWG010000038">
    <property type="protein sequence ID" value="NMY11307.1"/>
    <property type="molecule type" value="Genomic_DNA"/>
</dbReference>